<dbReference type="InterPro" id="IPR006091">
    <property type="entry name" value="Acyl-CoA_Oxase/DH_mid-dom"/>
</dbReference>
<dbReference type="Pfam" id="PF02771">
    <property type="entry name" value="Acyl-CoA_dh_N"/>
    <property type="match status" value="1"/>
</dbReference>
<dbReference type="Pfam" id="PF02770">
    <property type="entry name" value="Acyl-CoA_dh_M"/>
    <property type="match status" value="1"/>
</dbReference>
<evidence type="ECO:0000256" key="6">
    <source>
        <dbReference type="ARBA" id="ARBA00023002"/>
    </source>
</evidence>
<dbReference type="EMBL" id="CP023466">
    <property type="protein sequence ID" value="ATE78211.1"/>
    <property type="molecule type" value="Genomic_DNA"/>
</dbReference>
<dbReference type="SUPFAM" id="SSF47203">
    <property type="entry name" value="Acyl-CoA dehydrogenase C-terminal domain-like"/>
    <property type="match status" value="1"/>
</dbReference>
<evidence type="ECO:0000256" key="10">
    <source>
        <dbReference type="RuleBase" id="RU362125"/>
    </source>
</evidence>
<reference evidence="14 15" key="1">
    <citation type="submission" date="2017-09" db="EMBL/GenBank/DDBJ databases">
        <title>Complete Genome sequence of Lysobacter capsici KNU-15.</title>
        <authorList>
            <person name="Kim M.-C."/>
            <person name="Yi H."/>
            <person name="Lee D.-W."/>
            <person name="Shin J.-H."/>
        </authorList>
    </citation>
    <scope>NUCLEOTIDE SEQUENCE [LARGE SCALE GENOMIC DNA]</scope>
    <source>
        <strain evidence="14 15">KNU-15</strain>
    </source>
</reference>
<organism evidence="14 15">
    <name type="scientific">Pseudomonas frederiksbergensis</name>
    <dbReference type="NCBI Taxonomy" id="104087"/>
    <lineage>
        <taxon>Bacteria</taxon>
        <taxon>Pseudomonadati</taxon>
        <taxon>Pseudomonadota</taxon>
        <taxon>Gammaproteobacteria</taxon>
        <taxon>Pseudomonadales</taxon>
        <taxon>Pseudomonadaceae</taxon>
        <taxon>Pseudomonas</taxon>
    </lineage>
</organism>
<dbReference type="Pfam" id="PF00441">
    <property type="entry name" value="Acyl-CoA_dh_1"/>
    <property type="match status" value="1"/>
</dbReference>
<dbReference type="FunFam" id="1.20.140.10:FF:000001">
    <property type="entry name" value="Acyl-CoA dehydrogenase"/>
    <property type="match status" value="1"/>
</dbReference>
<dbReference type="FunFam" id="1.10.540.10:FF:000009">
    <property type="entry name" value="Probable acyl-CoA dehydrogenase"/>
    <property type="match status" value="1"/>
</dbReference>
<dbReference type="GO" id="GO:0050660">
    <property type="term" value="F:flavin adenine dinucleotide binding"/>
    <property type="evidence" value="ECO:0007669"/>
    <property type="project" value="InterPro"/>
</dbReference>
<comment type="function">
    <text evidence="7">Catalyzes the dehydrogenation at the alpha-beta position of ACP-bound acyl chains. This results in the introduction of a double bond in the lipidic chain, which is further transferred to the epsilon-amino group of lysine residue in the mycobactin core by MbtK.</text>
</comment>
<dbReference type="RefSeq" id="WP_096480497.1">
    <property type="nucleotide sequence ID" value="NZ_CP023466.1"/>
</dbReference>
<dbReference type="InterPro" id="IPR046373">
    <property type="entry name" value="Acyl-CoA_Oxase/DH_mid-dom_sf"/>
</dbReference>
<dbReference type="Gene3D" id="1.20.140.10">
    <property type="entry name" value="Butyryl-CoA Dehydrogenase, subunit A, domain 3"/>
    <property type="match status" value="1"/>
</dbReference>
<keyword evidence="6 10" id="KW-0560">Oxidoreductase</keyword>
<comment type="similarity">
    <text evidence="3 10">Belongs to the acyl-CoA dehydrogenase family.</text>
</comment>
<dbReference type="InterPro" id="IPR036250">
    <property type="entry name" value="AcylCo_DH-like_C"/>
</dbReference>
<evidence type="ECO:0000256" key="4">
    <source>
        <dbReference type="ARBA" id="ARBA00022630"/>
    </source>
</evidence>
<accession>A0AB33ECP8</accession>
<protein>
    <recommendedName>
        <fullName evidence="8">Acyl-[acyl-carrier-protein] dehydrogenase MbtN</fullName>
    </recommendedName>
    <alternativeName>
        <fullName evidence="9">Mycobactin synthase protein N</fullName>
    </alternativeName>
</protein>
<name>A0AB33ECP8_9PSED</name>
<dbReference type="GO" id="GO:0005737">
    <property type="term" value="C:cytoplasm"/>
    <property type="evidence" value="ECO:0007669"/>
    <property type="project" value="TreeGrafter"/>
</dbReference>
<evidence type="ECO:0000313" key="14">
    <source>
        <dbReference type="EMBL" id="ATE78211.1"/>
    </source>
</evidence>
<comment type="cofactor">
    <cofactor evidence="1 10">
        <name>FAD</name>
        <dbReference type="ChEBI" id="CHEBI:57692"/>
    </cofactor>
</comment>
<feature type="domain" description="Acyl-CoA dehydrogenase/oxidase C-terminal" evidence="11">
    <location>
        <begin position="233"/>
        <end position="378"/>
    </location>
</feature>
<evidence type="ECO:0000259" key="12">
    <source>
        <dbReference type="Pfam" id="PF02770"/>
    </source>
</evidence>
<evidence type="ECO:0000259" key="13">
    <source>
        <dbReference type="Pfam" id="PF02771"/>
    </source>
</evidence>
<dbReference type="FunFam" id="2.40.110.10:FF:000002">
    <property type="entry name" value="Acyl-CoA dehydrogenase fadE12"/>
    <property type="match status" value="1"/>
</dbReference>
<evidence type="ECO:0000259" key="11">
    <source>
        <dbReference type="Pfam" id="PF00441"/>
    </source>
</evidence>
<comment type="pathway">
    <text evidence="2">Siderophore biosynthesis; mycobactin biosynthesis.</text>
</comment>
<feature type="domain" description="Acyl-CoA oxidase/dehydrogenase middle" evidence="12">
    <location>
        <begin position="123"/>
        <end position="218"/>
    </location>
</feature>
<dbReference type="GO" id="GO:0033539">
    <property type="term" value="P:fatty acid beta-oxidation using acyl-CoA dehydrogenase"/>
    <property type="evidence" value="ECO:0007669"/>
    <property type="project" value="TreeGrafter"/>
</dbReference>
<evidence type="ECO:0000256" key="7">
    <source>
        <dbReference type="ARBA" id="ARBA00037085"/>
    </source>
</evidence>
<evidence type="ECO:0000313" key="15">
    <source>
        <dbReference type="Proteomes" id="UP000218385"/>
    </source>
</evidence>
<dbReference type="InterPro" id="IPR037069">
    <property type="entry name" value="AcylCoA_DH/ox_N_sf"/>
</dbReference>
<dbReference type="Proteomes" id="UP000218385">
    <property type="component" value="Chromosome"/>
</dbReference>
<dbReference type="SUPFAM" id="SSF56645">
    <property type="entry name" value="Acyl-CoA dehydrogenase NM domain-like"/>
    <property type="match status" value="1"/>
</dbReference>
<dbReference type="PANTHER" id="PTHR48083">
    <property type="entry name" value="MEDIUM-CHAIN SPECIFIC ACYL-COA DEHYDROGENASE, MITOCHONDRIAL-RELATED"/>
    <property type="match status" value="1"/>
</dbReference>
<feature type="domain" description="Acyl-CoA dehydrogenase/oxidase N-terminal" evidence="13">
    <location>
        <begin position="9"/>
        <end position="119"/>
    </location>
</feature>
<gene>
    <name evidence="14" type="ORF">CNN82_17905</name>
</gene>
<dbReference type="PIRSF" id="PIRSF016578">
    <property type="entry name" value="HsaA"/>
    <property type="match status" value="1"/>
</dbReference>
<evidence type="ECO:0000256" key="8">
    <source>
        <dbReference type="ARBA" id="ARBA00040394"/>
    </source>
</evidence>
<dbReference type="Gene3D" id="1.10.540.10">
    <property type="entry name" value="Acyl-CoA dehydrogenase/oxidase, N-terminal domain"/>
    <property type="match status" value="1"/>
</dbReference>
<dbReference type="PROSITE" id="PS00073">
    <property type="entry name" value="ACYL_COA_DH_2"/>
    <property type="match status" value="1"/>
</dbReference>
<evidence type="ECO:0000256" key="5">
    <source>
        <dbReference type="ARBA" id="ARBA00022827"/>
    </source>
</evidence>
<evidence type="ECO:0000256" key="2">
    <source>
        <dbReference type="ARBA" id="ARBA00005102"/>
    </source>
</evidence>
<dbReference type="InterPro" id="IPR013786">
    <property type="entry name" value="AcylCoA_DH/ox_N"/>
</dbReference>
<keyword evidence="5 10" id="KW-0274">FAD</keyword>
<proteinExistence type="inferred from homology"/>
<dbReference type="InterPro" id="IPR050741">
    <property type="entry name" value="Acyl-CoA_dehydrogenase"/>
</dbReference>
<dbReference type="InterPro" id="IPR009075">
    <property type="entry name" value="AcylCo_DH/oxidase_C"/>
</dbReference>
<dbReference type="Gene3D" id="2.40.110.10">
    <property type="entry name" value="Butyryl-CoA Dehydrogenase, subunit A, domain 2"/>
    <property type="match status" value="1"/>
</dbReference>
<dbReference type="InterPro" id="IPR006089">
    <property type="entry name" value="Acyl-CoA_DH_CS"/>
</dbReference>
<dbReference type="PANTHER" id="PTHR48083:SF20">
    <property type="entry name" value="LONG-CHAIN SPECIFIC ACYL-COA DEHYDROGENASE, MITOCHONDRIAL"/>
    <property type="match status" value="1"/>
</dbReference>
<evidence type="ECO:0000256" key="3">
    <source>
        <dbReference type="ARBA" id="ARBA00009347"/>
    </source>
</evidence>
<evidence type="ECO:0000256" key="9">
    <source>
        <dbReference type="ARBA" id="ARBA00042660"/>
    </source>
</evidence>
<evidence type="ECO:0000256" key="1">
    <source>
        <dbReference type="ARBA" id="ARBA00001974"/>
    </source>
</evidence>
<dbReference type="AlphaFoldDB" id="A0AB33ECP8"/>
<keyword evidence="4 10" id="KW-0285">Flavoprotein</keyword>
<sequence>MITRTIFETEHEQFRDSVRRFIEREITPHHERWEEQGMVDRELWLKAGAAGLLCPNLPEEYGGCGPDYRFNVVITEEMARAGATGPGFSIHSDMVATYIATFGTAEQKDRWLPKMVSGEAIGALGLTEPCAGSDLKNIRCRAVREGDEYVISGQKVYISNGQLCDIIVLACKTDPSAGAKGMSFILVEADRPGFTRGRNLKKIGLKAQDTSELFFDNVRVPVSNLLGQEGTAFAMAMSKLAEERLTIAVSAIAASETALQWTVDYTRERKAFGQSISDFQNTRFKLGELSAEVLAKRVFVDRCIELLLEKKLDAVDAAAAKMLCTELQCKLVDECLQFFGGYGYMLEYPIARAYVDARVRRIAGGSSEIMREILGRRLFSERSK</sequence>
<dbReference type="GO" id="GO:0003995">
    <property type="term" value="F:acyl-CoA dehydrogenase activity"/>
    <property type="evidence" value="ECO:0007669"/>
    <property type="project" value="InterPro"/>
</dbReference>
<dbReference type="InterPro" id="IPR009100">
    <property type="entry name" value="AcylCoA_DH/oxidase_NM_dom_sf"/>
</dbReference>